<dbReference type="SUPFAM" id="SSF81660">
    <property type="entry name" value="Metal cation-transporting ATPase, ATP-binding domain N"/>
    <property type="match status" value="1"/>
</dbReference>
<keyword evidence="6 10" id="KW-0067">ATP-binding</keyword>
<feature type="transmembrane region" description="Helical" evidence="10">
    <location>
        <begin position="520"/>
        <end position="540"/>
    </location>
</feature>
<evidence type="ECO:0000256" key="5">
    <source>
        <dbReference type="ARBA" id="ARBA00022741"/>
    </source>
</evidence>
<evidence type="ECO:0000256" key="10">
    <source>
        <dbReference type="RuleBase" id="RU362081"/>
    </source>
</evidence>
<dbReference type="CDD" id="cd00371">
    <property type="entry name" value="HMA"/>
    <property type="match status" value="1"/>
</dbReference>
<dbReference type="PRINTS" id="PR00120">
    <property type="entry name" value="HATPASE"/>
</dbReference>
<evidence type="ECO:0000256" key="2">
    <source>
        <dbReference type="ARBA" id="ARBA00006024"/>
    </source>
</evidence>
<keyword evidence="7" id="KW-1278">Translocase</keyword>
<evidence type="ECO:0000256" key="3">
    <source>
        <dbReference type="ARBA" id="ARBA00022692"/>
    </source>
</evidence>
<dbReference type="Gene3D" id="3.40.1110.10">
    <property type="entry name" value="Calcium-transporting ATPase, cytoplasmic domain N"/>
    <property type="match status" value="1"/>
</dbReference>
<evidence type="ECO:0000259" key="12">
    <source>
        <dbReference type="Pfam" id="PF00122"/>
    </source>
</evidence>
<gene>
    <name evidence="13" type="ORF">ACHAWU_009574</name>
</gene>
<dbReference type="InterPro" id="IPR023214">
    <property type="entry name" value="HAD_sf"/>
</dbReference>
<dbReference type="PROSITE" id="PS00154">
    <property type="entry name" value="ATPASE_E1_E2"/>
    <property type="match status" value="1"/>
</dbReference>
<feature type="transmembrane region" description="Helical" evidence="10">
    <location>
        <begin position="403"/>
        <end position="422"/>
    </location>
</feature>
<evidence type="ECO:0000256" key="1">
    <source>
        <dbReference type="ARBA" id="ARBA00004127"/>
    </source>
</evidence>
<dbReference type="PANTHER" id="PTHR43520:SF8">
    <property type="entry name" value="P-TYPE CU(+) TRANSPORTER"/>
    <property type="match status" value="1"/>
</dbReference>
<dbReference type="Gene3D" id="3.40.50.1000">
    <property type="entry name" value="HAD superfamily/HAD-like"/>
    <property type="match status" value="1"/>
</dbReference>
<dbReference type="InterPro" id="IPR001757">
    <property type="entry name" value="P_typ_ATPase"/>
</dbReference>
<sequence length="1287" mass="139022">MRSTQSVPQSQPQWQRRRPRPQDPTRPLHQVQINLGVTGMMCQKNCGSTVQKALLQLDLTSVARYLRDHYDSSNTNSSSNSNEVGENIVVEVQEAMADYPTSYASLVIQWQVGAGSDDITEQNDGGEGVDLTPTSFSDFSIDDDDDDEAQGGVENANPNNHDNEISNTIIKLVSDLAISELEDIGFDAQFISTEEDVIAHREFAAQEKLQKDMNKENDDSAFMIEQEEKMDNGIFGGGDGGGAIATFHVGGMSCAVCAGSVERHFLSVGAAPTAARSATAGGDNAENDNGENFRPKVLRAAVSLPTNTARVTFSDISSSTSTYDNKLALMKAYRSLAEECAATLTKGGYACEILNVQVSQSSTNPTTAGAGGADEWGGTSSSLLDGAARMERTRREELHQWKIALLTSLTFTIPLAVIHFASMSMTDKMNIPSDNDSWMSPAMKDSMMFLLATPVQFGVGRRYYMSAYRGLIHGCTLGMDFLVALGTSAAYLYSTFVFVYQRIAAMDPNTDNNVDPVMKLTPTFETGAWLITFVTLGKYLEAYARGKTAGALQTLMELQPVSAIRAILSQEVMDELNNKLDGVQKLKEGGEIRHDLPVILSKIDLNSIPTEESDISEIRVGDYLLVLPGGRIPTDCILVAREGCGKIKSGHGDDNTSCLNESKGGGYAYIDESAFSGEPFPVAKRPGDLVYGASVNQLSVILVRVTATGEATALSRIVRLVDEAQGNRAPIQAQADRIASIFAPCVIMLAMVTFACWILLLNESSGTLEERYVAALKSAISVIVVACPCALGLATPTAVMVGTGVGATNGLLIKGGAVLEMAHHVNTVVFDKTGTLTTGRAVVGSRIEYATKLLKENTTQDESWAWKKLFQCLPSTVRQCDIALWFACCAELRSEHPLGRAIVNSGKEIWGDIWNPVSKGNVGKSKESDEVASQISLSDFQVVPGRGVECTIKDASQDTMACTVRVGNRSWAYGFDDPSGGLILKASASDDITADEDVRSIRSQGQIGVYVSVRNSYADGDDFVVLGVIGILDPVKSEAKSTVAALKCMGVDVWMCTGDHELTAQSVARQIGIDEDNVCSNVSPEGKADLIRRLQKCRKRNGRRQKLDNRVAVVGDGINDAVALARSDVGIAIGAGTEVAVEAADIVLVRSQLHDVVVSLHLSRVVFDRIRLNFFWAMAYNLFALPFAAGLLYPFTEWTLPPAFAGLMMAFSSVSVVASSLLLRTYIKPVINDDGRLDERGCASCHTCFVGCLFDNPLCHIFGRNHKRLYGYPLENDELELADRIIV</sequence>
<dbReference type="InterPro" id="IPR008250">
    <property type="entry name" value="ATPase_P-typ_transduc_dom_A_sf"/>
</dbReference>
<keyword evidence="3 10" id="KW-0812">Transmembrane</keyword>
<dbReference type="SFLD" id="SFLDS00003">
    <property type="entry name" value="Haloacid_Dehalogenase"/>
    <property type="match status" value="1"/>
</dbReference>
<comment type="subcellular location">
    <subcellularLocation>
        <location evidence="1">Endomembrane system</location>
        <topology evidence="1">Multi-pass membrane protein</topology>
    </subcellularLocation>
    <subcellularLocation>
        <location evidence="10">Membrane</location>
    </subcellularLocation>
</comment>
<dbReference type="NCBIfam" id="TIGR01494">
    <property type="entry name" value="ATPase_P-type"/>
    <property type="match status" value="2"/>
</dbReference>
<evidence type="ECO:0000256" key="9">
    <source>
        <dbReference type="ARBA" id="ARBA00023136"/>
    </source>
</evidence>
<feature type="transmembrane region" description="Helical" evidence="10">
    <location>
        <begin position="481"/>
        <end position="500"/>
    </location>
</feature>
<accession>A0ABD3M9X2</accession>
<keyword evidence="4 10" id="KW-0479">Metal-binding</keyword>
<dbReference type="SUPFAM" id="SSF81665">
    <property type="entry name" value="Calcium ATPase, transmembrane domain M"/>
    <property type="match status" value="1"/>
</dbReference>
<proteinExistence type="inferred from homology"/>
<dbReference type="GO" id="GO:0005524">
    <property type="term" value="F:ATP binding"/>
    <property type="evidence" value="ECO:0007669"/>
    <property type="project" value="UniProtKB-UniRule"/>
</dbReference>
<dbReference type="NCBIfam" id="TIGR01525">
    <property type="entry name" value="ATPase-IB_hvy"/>
    <property type="match status" value="1"/>
</dbReference>
<feature type="region of interest" description="Disordered" evidence="11">
    <location>
        <begin position="117"/>
        <end position="163"/>
    </location>
</feature>
<dbReference type="EMBL" id="JALLBG020000168">
    <property type="protein sequence ID" value="KAL3760895.1"/>
    <property type="molecule type" value="Genomic_DNA"/>
</dbReference>
<evidence type="ECO:0000256" key="4">
    <source>
        <dbReference type="ARBA" id="ARBA00022723"/>
    </source>
</evidence>
<feature type="region of interest" description="Disordered" evidence="11">
    <location>
        <begin position="1"/>
        <end position="27"/>
    </location>
</feature>
<keyword evidence="9 10" id="KW-0472">Membrane</keyword>
<evidence type="ECO:0000313" key="13">
    <source>
        <dbReference type="EMBL" id="KAL3760895.1"/>
    </source>
</evidence>
<dbReference type="InterPro" id="IPR023299">
    <property type="entry name" value="ATPase_P-typ_cyto_dom_N"/>
</dbReference>
<dbReference type="InterPro" id="IPR006121">
    <property type="entry name" value="HMA_dom"/>
</dbReference>
<feature type="compositionally biased region" description="Acidic residues" evidence="11">
    <location>
        <begin position="140"/>
        <end position="149"/>
    </location>
</feature>
<dbReference type="InterPro" id="IPR018303">
    <property type="entry name" value="ATPase_P-typ_P_site"/>
</dbReference>
<keyword evidence="8 10" id="KW-1133">Transmembrane helix</keyword>
<dbReference type="PRINTS" id="PR00119">
    <property type="entry name" value="CATATPASE"/>
</dbReference>
<comment type="similarity">
    <text evidence="2 10">Belongs to the cation transport ATPase (P-type) (TC 3.A.3) family. Type IB subfamily.</text>
</comment>
<dbReference type="GO" id="GO:0046872">
    <property type="term" value="F:metal ion binding"/>
    <property type="evidence" value="ECO:0007669"/>
    <property type="project" value="UniProtKB-KW"/>
</dbReference>
<dbReference type="Pfam" id="PF00702">
    <property type="entry name" value="Hydrolase"/>
    <property type="match status" value="1"/>
</dbReference>
<dbReference type="SUPFAM" id="SSF81653">
    <property type="entry name" value="Calcium ATPase, transduction domain A"/>
    <property type="match status" value="1"/>
</dbReference>
<protein>
    <recommendedName>
        <fullName evidence="12">P-type ATPase A domain-containing protein</fullName>
    </recommendedName>
</protein>
<evidence type="ECO:0000256" key="6">
    <source>
        <dbReference type="ARBA" id="ARBA00022840"/>
    </source>
</evidence>
<dbReference type="GO" id="GO:0016020">
    <property type="term" value="C:membrane"/>
    <property type="evidence" value="ECO:0007669"/>
    <property type="project" value="UniProtKB-SubCell"/>
</dbReference>
<comment type="caution">
    <text evidence="13">The sequence shown here is derived from an EMBL/GenBank/DDBJ whole genome shotgun (WGS) entry which is preliminary data.</text>
</comment>
<feature type="transmembrane region" description="Helical" evidence="10">
    <location>
        <begin position="1174"/>
        <end position="1196"/>
    </location>
</feature>
<dbReference type="Gene3D" id="3.30.70.100">
    <property type="match status" value="1"/>
</dbReference>
<dbReference type="InterPro" id="IPR027256">
    <property type="entry name" value="P-typ_ATPase_IB"/>
</dbReference>
<dbReference type="GO" id="GO:0012505">
    <property type="term" value="C:endomembrane system"/>
    <property type="evidence" value="ECO:0007669"/>
    <property type="project" value="UniProtKB-SubCell"/>
</dbReference>
<dbReference type="InterPro" id="IPR059000">
    <property type="entry name" value="ATPase_P-type_domA"/>
</dbReference>
<dbReference type="Proteomes" id="UP001530293">
    <property type="component" value="Unassembled WGS sequence"/>
</dbReference>
<dbReference type="InterPro" id="IPR023298">
    <property type="entry name" value="ATPase_P-typ_TM_dom_sf"/>
</dbReference>
<dbReference type="CDD" id="cd02094">
    <property type="entry name" value="P-type_ATPase_Cu-like"/>
    <property type="match status" value="1"/>
</dbReference>
<dbReference type="Pfam" id="PF00122">
    <property type="entry name" value="E1-E2_ATPase"/>
    <property type="match status" value="1"/>
</dbReference>
<dbReference type="PANTHER" id="PTHR43520">
    <property type="entry name" value="ATP7, ISOFORM B"/>
    <property type="match status" value="1"/>
</dbReference>
<dbReference type="InterPro" id="IPR036412">
    <property type="entry name" value="HAD-like_sf"/>
</dbReference>
<dbReference type="Gene3D" id="2.70.150.10">
    <property type="entry name" value="Calcium-transporting ATPase, cytoplasmic transduction domain A"/>
    <property type="match status" value="1"/>
</dbReference>
<keyword evidence="14" id="KW-1185">Reference proteome</keyword>
<feature type="domain" description="P-type ATPase A" evidence="12">
    <location>
        <begin position="666"/>
        <end position="721"/>
    </location>
</feature>
<keyword evidence="5 10" id="KW-0547">Nucleotide-binding</keyword>
<evidence type="ECO:0000256" key="11">
    <source>
        <dbReference type="SAM" id="MobiDB-lite"/>
    </source>
</evidence>
<organism evidence="13 14">
    <name type="scientific">Discostella pseudostelligera</name>
    <dbReference type="NCBI Taxonomy" id="259834"/>
    <lineage>
        <taxon>Eukaryota</taxon>
        <taxon>Sar</taxon>
        <taxon>Stramenopiles</taxon>
        <taxon>Ochrophyta</taxon>
        <taxon>Bacillariophyta</taxon>
        <taxon>Coscinodiscophyceae</taxon>
        <taxon>Thalassiosirophycidae</taxon>
        <taxon>Stephanodiscales</taxon>
        <taxon>Stephanodiscaceae</taxon>
        <taxon>Discostella</taxon>
    </lineage>
</organism>
<dbReference type="SFLD" id="SFLDF00027">
    <property type="entry name" value="p-type_atpase"/>
    <property type="match status" value="1"/>
</dbReference>
<dbReference type="SFLD" id="SFLDG00002">
    <property type="entry name" value="C1.7:_P-type_atpase_like"/>
    <property type="match status" value="1"/>
</dbReference>
<feature type="transmembrane region" description="Helical" evidence="10">
    <location>
        <begin position="1202"/>
        <end position="1223"/>
    </location>
</feature>
<dbReference type="SUPFAM" id="SSF56784">
    <property type="entry name" value="HAD-like"/>
    <property type="match status" value="1"/>
</dbReference>
<feature type="transmembrane region" description="Helical" evidence="10">
    <location>
        <begin position="772"/>
        <end position="794"/>
    </location>
</feature>
<dbReference type="InterPro" id="IPR044492">
    <property type="entry name" value="P_typ_ATPase_HD_dom"/>
</dbReference>
<evidence type="ECO:0000313" key="14">
    <source>
        <dbReference type="Proteomes" id="UP001530293"/>
    </source>
</evidence>
<name>A0ABD3M9X2_9STRA</name>
<evidence type="ECO:0000256" key="7">
    <source>
        <dbReference type="ARBA" id="ARBA00022967"/>
    </source>
</evidence>
<reference evidence="13 14" key="1">
    <citation type="submission" date="2024-10" db="EMBL/GenBank/DDBJ databases">
        <title>Updated reference genomes for cyclostephanoid diatoms.</title>
        <authorList>
            <person name="Roberts W.R."/>
            <person name="Alverson A.J."/>
        </authorList>
    </citation>
    <scope>NUCLEOTIDE SEQUENCE [LARGE SCALE GENOMIC DNA]</scope>
    <source>
        <strain evidence="13 14">AJA232-27</strain>
    </source>
</reference>
<feature type="transmembrane region" description="Helical" evidence="10">
    <location>
        <begin position="442"/>
        <end position="460"/>
    </location>
</feature>
<feature type="compositionally biased region" description="Low complexity" evidence="11">
    <location>
        <begin position="1"/>
        <end position="14"/>
    </location>
</feature>
<evidence type="ECO:0000256" key="8">
    <source>
        <dbReference type="ARBA" id="ARBA00022989"/>
    </source>
</evidence>
<feature type="transmembrane region" description="Helical" evidence="10">
    <location>
        <begin position="738"/>
        <end position="760"/>
    </location>
</feature>